<evidence type="ECO:0000313" key="2">
    <source>
        <dbReference type="Proteomes" id="UP000682877"/>
    </source>
</evidence>
<reference evidence="1" key="1">
    <citation type="submission" date="2021-01" db="EMBL/GenBank/DDBJ databases">
        <authorList>
            <person name="Bezrukov I."/>
        </authorList>
    </citation>
    <scope>NUCLEOTIDE SEQUENCE</scope>
</reference>
<protein>
    <submittedName>
        <fullName evidence="1">Uncharacterized protein</fullName>
    </submittedName>
</protein>
<evidence type="ECO:0000313" key="1">
    <source>
        <dbReference type="EMBL" id="CAE6202672.1"/>
    </source>
</evidence>
<sequence>MAPRSEHLFIFDDLFGQRYRWHKVDVTISEIILEFSSIDKIIECGVQIMTEEAEGSSSSELDNFETEISRSQVDNYETESSRLAAAAKWTTRKLRVAAAKVEMVMETMKQKVSSSLKLKISKPVNIGFRIWLRKLGLKEKKMNTTERSSRGVS</sequence>
<organism evidence="1 2">
    <name type="scientific">Arabidopsis arenosa</name>
    <name type="common">Sand rock-cress</name>
    <name type="synonym">Cardaminopsis arenosa</name>
    <dbReference type="NCBI Taxonomy" id="38785"/>
    <lineage>
        <taxon>Eukaryota</taxon>
        <taxon>Viridiplantae</taxon>
        <taxon>Streptophyta</taxon>
        <taxon>Embryophyta</taxon>
        <taxon>Tracheophyta</taxon>
        <taxon>Spermatophyta</taxon>
        <taxon>Magnoliopsida</taxon>
        <taxon>eudicotyledons</taxon>
        <taxon>Gunneridae</taxon>
        <taxon>Pentapetalae</taxon>
        <taxon>rosids</taxon>
        <taxon>malvids</taxon>
        <taxon>Brassicales</taxon>
        <taxon>Brassicaceae</taxon>
        <taxon>Camelineae</taxon>
        <taxon>Arabidopsis</taxon>
    </lineage>
</organism>
<keyword evidence="2" id="KW-1185">Reference proteome</keyword>
<proteinExistence type="predicted"/>
<dbReference type="EMBL" id="LR999457">
    <property type="protein sequence ID" value="CAE6202672.1"/>
    <property type="molecule type" value="Genomic_DNA"/>
</dbReference>
<accession>A0A8S2B5Z2</accession>
<name>A0A8S2B5Z2_ARAAE</name>
<dbReference type="Proteomes" id="UP000682877">
    <property type="component" value="Chromosome 7"/>
</dbReference>
<gene>
    <name evidence="1" type="ORF">AARE701A_LOCUS19922</name>
</gene>
<dbReference type="AlphaFoldDB" id="A0A8S2B5Z2"/>